<dbReference type="EMBL" id="LR796828">
    <property type="protein sequence ID" value="CAB4168601.1"/>
    <property type="molecule type" value="Genomic_DNA"/>
</dbReference>
<evidence type="ECO:0000313" key="3">
    <source>
        <dbReference type="EMBL" id="CAB4194920.1"/>
    </source>
</evidence>
<dbReference type="EMBL" id="LR797351">
    <property type="protein sequence ID" value="CAB4204680.1"/>
    <property type="molecule type" value="Genomic_DNA"/>
</dbReference>
<name>A0A6J5LVU1_9CAUD</name>
<sequence>MSIKTFTSGSILTAADTNTYLANSGLVYVKQQAFSGSGTAKVTSCFNSSYDNYRLVFGCTTAPAGGAIIYTSMMNGTTPNNTAGTYQYYEAGNTWVGVPDVGGSGGTTAWFGIRSDSYFFGTMEIQNPYNSVYTTFQSEGIDSAQSWQSRGVQIQNNSYDGIQFAHSGGNLNGFTVFVYGYRKS</sequence>
<reference evidence="1" key="1">
    <citation type="submission" date="2020-04" db="EMBL/GenBank/DDBJ databases">
        <authorList>
            <person name="Chiriac C."/>
            <person name="Salcher M."/>
            <person name="Ghai R."/>
            <person name="Kavagutti S V."/>
        </authorList>
    </citation>
    <scope>NUCLEOTIDE SEQUENCE</scope>
</reference>
<accession>A0A6J5LVU1</accession>
<proteinExistence type="predicted"/>
<evidence type="ECO:0000313" key="4">
    <source>
        <dbReference type="EMBL" id="CAB4204680.1"/>
    </source>
</evidence>
<protein>
    <submittedName>
        <fullName evidence="1">Uncharacterized protein</fullName>
    </submittedName>
</protein>
<evidence type="ECO:0000313" key="2">
    <source>
        <dbReference type="EMBL" id="CAB4168601.1"/>
    </source>
</evidence>
<evidence type="ECO:0000313" key="1">
    <source>
        <dbReference type="EMBL" id="CAB4135849.1"/>
    </source>
</evidence>
<dbReference type="EMBL" id="LR797219">
    <property type="protein sequence ID" value="CAB4194920.1"/>
    <property type="molecule type" value="Genomic_DNA"/>
</dbReference>
<gene>
    <name evidence="3" type="ORF">UFOVP1275_9</name>
    <name evidence="4" type="ORF">UFOVP1401_2</name>
    <name evidence="1" type="ORF">UFOVP293_7</name>
    <name evidence="2" type="ORF">UFOVP884_7</name>
</gene>
<organism evidence="1">
    <name type="scientific">uncultured Caudovirales phage</name>
    <dbReference type="NCBI Taxonomy" id="2100421"/>
    <lineage>
        <taxon>Viruses</taxon>
        <taxon>Duplodnaviria</taxon>
        <taxon>Heunggongvirae</taxon>
        <taxon>Uroviricota</taxon>
        <taxon>Caudoviricetes</taxon>
        <taxon>Peduoviridae</taxon>
        <taxon>Maltschvirus</taxon>
        <taxon>Maltschvirus maltsch</taxon>
    </lineage>
</organism>
<dbReference type="EMBL" id="LR796306">
    <property type="protein sequence ID" value="CAB4135849.1"/>
    <property type="molecule type" value="Genomic_DNA"/>
</dbReference>